<evidence type="ECO:0000313" key="2">
    <source>
        <dbReference type="Proteomes" id="UP001597045"/>
    </source>
</evidence>
<dbReference type="EMBL" id="JBHTIS010000161">
    <property type="protein sequence ID" value="MFD1044921.1"/>
    <property type="molecule type" value="Genomic_DNA"/>
</dbReference>
<gene>
    <name evidence="1" type="ORF">ACFQ1S_04585</name>
</gene>
<organism evidence="1 2">
    <name type="scientific">Kibdelosporangium lantanae</name>
    <dbReference type="NCBI Taxonomy" id="1497396"/>
    <lineage>
        <taxon>Bacteria</taxon>
        <taxon>Bacillati</taxon>
        <taxon>Actinomycetota</taxon>
        <taxon>Actinomycetes</taxon>
        <taxon>Pseudonocardiales</taxon>
        <taxon>Pseudonocardiaceae</taxon>
        <taxon>Kibdelosporangium</taxon>
    </lineage>
</organism>
<comment type="caution">
    <text evidence="1">The sequence shown here is derived from an EMBL/GenBank/DDBJ whole genome shotgun (WGS) entry which is preliminary data.</text>
</comment>
<sequence>MRIGVYVDAFNVYYGGRSLCGRRTPGWRWLDLPGLALDLIDPNLWPGANLARIVYCTALRDSEGDASSIIDQRTYINALLHHWPQAEVAYGHYAAQIKTGVLADRRARPPRRVPSPGVANLPSWLPAEEVRGPEGGMELLVAVSSFAEKGSDVNVATHLLMDVLSGRVDAAMVFSNDSDLKLPIATARLHVPVATINPRATRTAQELRGDSSAGAGRHWWRRLTKVDFLAHQLPDPVGQFTKPADW</sequence>
<keyword evidence="2" id="KW-1185">Reference proteome</keyword>
<dbReference type="Proteomes" id="UP001597045">
    <property type="component" value="Unassembled WGS sequence"/>
</dbReference>
<protein>
    <submittedName>
        <fullName evidence="1">NYN domain-containing protein</fullName>
    </submittedName>
</protein>
<dbReference type="Gene3D" id="3.40.50.1010">
    <property type="entry name" value="5'-nuclease"/>
    <property type="match status" value="1"/>
</dbReference>
<accession>A0ABW3M4I8</accession>
<evidence type="ECO:0000313" key="1">
    <source>
        <dbReference type="EMBL" id="MFD1044921.1"/>
    </source>
</evidence>
<name>A0ABW3M4I8_9PSEU</name>
<reference evidence="2" key="1">
    <citation type="journal article" date="2019" name="Int. J. Syst. Evol. Microbiol.">
        <title>The Global Catalogue of Microorganisms (GCM) 10K type strain sequencing project: providing services to taxonomists for standard genome sequencing and annotation.</title>
        <authorList>
            <consortium name="The Broad Institute Genomics Platform"/>
            <consortium name="The Broad Institute Genome Sequencing Center for Infectious Disease"/>
            <person name="Wu L."/>
            <person name="Ma J."/>
        </authorList>
    </citation>
    <scope>NUCLEOTIDE SEQUENCE [LARGE SCALE GENOMIC DNA]</scope>
    <source>
        <strain evidence="2">JCM 31486</strain>
    </source>
</reference>
<proteinExistence type="predicted"/>